<feature type="transmembrane region" description="Helical" evidence="5">
    <location>
        <begin position="72"/>
        <end position="93"/>
    </location>
</feature>
<evidence type="ECO:0000313" key="8">
    <source>
        <dbReference type="Proteomes" id="UP000755104"/>
    </source>
</evidence>
<evidence type="ECO:0000256" key="2">
    <source>
        <dbReference type="ARBA" id="ARBA00022692"/>
    </source>
</evidence>
<evidence type="ECO:0000256" key="3">
    <source>
        <dbReference type="ARBA" id="ARBA00022989"/>
    </source>
</evidence>
<organism evidence="7 8">
    <name type="scientific">Qipengyuania qiaonensis</name>
    <dbReference type="NCBI Taxonomy" id="2867240"/>
    <lineage>
        <taxon>Bacteria</taxon>
        <taxon>Pseudomonadati</taxon>
        <taxon>Pseudomonadota</taxon>
        <taxon>Alphaproteobacteria</taxon>
        <taxon>Sphingomonadales</taxon>
        <taxon>Erythrobacteraceae</taxon>
        <taxon>Qipengyuania</taxon>
    </lineage>
</organism>
<feature type="transmembrane region" description="Helical" evidence="5">
    <location>
        <begin position="188"/>
        <end position="209"/>
    </location>
</feature>
<comment type="caution">
    <text evidence="7">The sequence shown here is derived from an EMBL/GenBank/DDBJ whole genome shotgun (WGS) entry which is preliminary data.</text>
</comment>
<feature type="transmembrane region" description="Helical" evidence="5">
    <location>
        <begin position="39"/>
        <end position="60"/>
    </location>
</feature>
<comment type="subcellular location">
    <subcellularLocation>
        <location evidence="1">Membrane</location>
        <topology evidence="1">Multi-pass membrane protein</topology>
    </subcellularLocation>
</comment>
<sequence length="224" mass="24082">MDQALISLLAASLAFVGTHFALSHPLRRPLVGMLGETGFMFAYSLVAAACMAWMYFAFAAAPTADLGGSGDIGWIAATVLTLPALVLFVGSLIGNPALPAPGAEKLAAREPAGVFAVTRHPMMWGFALWAISHIVLFWSWRTMFVAGAILSLALVGARMQDRKKEALMGPAWTEWEAKTSYWPRWGRLPGAGVILWAIAIAAWLGISYWHMSAAGIPAGVLRWL</sequence>
<dbReference type="InterPro" id="IPR009915">
    <property type="entry name" value="NnrU_dom"/>
</dbReference>
<feature type="domain" description="NnrU" evidence="6">
    <location>
        <begin position="8"/>
        <end position="212"/>
    </location>
</feature>
<keyword evidence="8" id="KW-1185">Reference proteome</keyword>
<reference evidence="7 8" key="1">
    <citation type="submission" date="2021-08" db="EMBL/GenBank/DDBJ databases">
        <title>Comparative Genomics Analysis of the Genus Qipengyuania Reveals Extensive Genetic Diversity and Metabolic Versatility, Including the Description of Fifteen Novel Species.</title>
        <authorList>
            <person name="Liu Y."/>
        </authorList>
    </citation>
    <scope>NUCLEOTIDE SEQUENCE [LARGE SCALE GENOMIC DNA]</scope>
    <source>
        <strain evidence="7 8">6D47A</strain>
    </source>
</reference>
<keyword evidence="4 5" id="KW-0472">Membrane</keyword>
<keyword evidence="3 5" id="KW-1133">Transmembrane helix</keyword>
<keyword evidence="2 5" id="KW-0812">Transmembrane</keyword>
<evidence type="ECO:0000256" key="1">
    <source>
        <dbReference type="ARBA" id="ARBA00004141"/>
    </source>
</evidence>
<evidence type="ECO:0000256" key="4">
    <source>
        <dbReference type="ARBA" id="ARBA00023136"/>
    </source>
</evidence>
<gene>
    <name evidence="7" type="ORF">K3174_04295</name>
</gene>
<evidence type="ECO:0000259" key="6">
    <source>
        <dbReference type="Pfam" id="PF07298"/>
    </source>
</evidence>
<dbReference type="Proteomes" id="UP000755104">
    <property type="component" value="Unassembled WGS sequence"/>
</dbReference>
<dbReference type="Gene3D" id="1.20.120.1630">
    <property type="match status" value="1"/>
</dbReference>
<protein>
    <submittedName>
        <fullName evidence="7">NnrU family protein</fullName>
    </submittedName>
</protein>
<feature type="transmembrane region" description="Helical" evidence="5">
    <location>
        <begin position="126"/>
        <end position="155"/>
    </location>
</feature>
<dbReference type="Pfam" id="PF07298">
    <property type="entry name" value="NnrU"/>
    <property type="match status" value="1"/>
</dbReference>
<proteinExistence type="predicted"/>
<evidence type="ECO:0000256" key="5">
    <source>
        <dbReference type="SAM" id="Phobius"/>
    </source>
</evidence>
<dbReference type="RefSeq" id="WP_221555940.1">
    <property type="nucleotide sequence ID" value="NZ_JAIGNO010000002.1"/>
</dbReference>
<name>A0ABS7J787_9SPHN</name>
<evidence type="ECO:0000313" key="7">
    <source>
        <dbReference type="EMBL" id="MBX7481739.1"/>
    </source>
</evidence>
<dbReference type="EMBL" id="JAIGNO010000002">
    <property type="protein sequence ID" value="MBX7481739.1"/>
    <property type="molecule type" value="Genomic_DNA"/>
</dbReference>
<accession>A0ABS7J787</accession>